<dbReference type="InterPro" id="IPR050789">
    <property type="entry name" value="Diverse_Enzym_Activities"/>
</dbReference>
<evidence type="ECO:0000313" key="3">
    <source>
        <dbReference type="Proteomes" id="UP001165882"/>
    </source>
</evidence>
<feature type="domain" description="Beta-lactamase-related" evidence="1">
    <location>
        <begin position="87"/>
        <end position="371"/>
    </location>
</feature>
<dbReference type="RefSeq" id="WP_102689127.1">
    <property type="nucleotide sequence ID" value="NZ_QWEF01000001.1"/>
</dbReference>
<dbReference type="InterPro" id="IPR012338">
    <property type="entry name" value="Beta-lactam/transpept-like"/>
</dbReference>
<comment type="caution">
    <text evidence="2">The sequence shown here is derived from an EMBL/GenBank/DDBJ whole genome shotgun (WGS) entry which is preliminary data.</text>
</comment>
<dbReference type="PANTHER" id="PTHR43283:SF7">
    <property type="entry name" value="BETA-LACTAMASE-RELATED DOMAIN-CONTAINING PROTEIN"/>
    <property type="match status" value="1"/>
</dbReference>
<evidence type="ECO:0000259" key="1">
    <source>
        <dbReference type="Pfam" id="PF00144"/>
    </source>
</evidence>
<sequence length="403" mass="45206">MAKKLMNGFPPLTEEQVTLSNWRSAPYIQWSFTHVREIVPSADIPGACRNSKPLEQVPSDVESVRIPFKGVDYSLSAFLEETNTDGFVVLHKGKLVNEYNRPGLTTETPHIIMSVSKSFLGLLAGILIDQRRLGEELLVTYYVPELAGTAFDDATVRDLLDMKVGVDFEENYQASEGLMIAYRQAQGWHPVDATTKAHDLRSFFSLLTGRQGNHRDKFHYVSPNTDLLGWIIERATGRRYADLLSELLWRPIGAETNAYITVDRLGAPRCAGGICTTTRDLARVGQMMLDDGRVGETQVVPPQWLQDIETQSDREAWNKGAFLDYFPDLPMHYRSQWYVLNGKDPLVFAVGVHGQNVFIDKTNDLVIAKLSCHGVAMDAEKIQFTTAAVQAIRAHFASQRPEC</sequence>
<name>A0ABY3D5S5_9PSED</name>
<dbReference type="EMBL" id="QWEF01000001">
    <property type="protein sequence ID" value="TRZ60988.1"/>
    <property type="molecule type" value="Genomic_DNA"/>
</dbReference>
<gene>
    <name evidence="2" type="ORF">DZA28_14005</name>
</gene>
<organism evidence="2 3">
    <name type="scientific">Pseudomonas alloputida</name>
    <dbReference type="NCBI Taxonomy" id="1940621"/>
    <lineage>
        <taxon>Bacteria</taxon>
        <taxon>Pseudomonadati</taxon>
        <taxon>Pseudomonadota</taxon>
        <taxon>Gammaproteobacteria</taxon>
        <taxon>Pseudomonadales</taxon>
        <taxon>Pseudomonadaceae</taxon>
        <taxon>Pseudomonas</taxon>
    </lineage>
</organism>
<keyword evidence="3" id="KW-1185">Reference proteome</keyword>
<proteinExistence type="predicted"/>
<dbReference type="GO" id="GO:0016787">
    <property type="term" value="F:hydrolase activity"/>
    <property type="evidence" value="ECO:0007669"/>
    <property type="project" value="UniProtKB-KW"/>
</dbReference>
<reference evidence="2 3" key="1">
    <citation type="journal article" date="2019" name="Biocontrol Sci. Technol.">
        <title>Pseudomonas putida strain B2017 produced as technical grade active ingredient controls fungal and bacterial crop diseases.</title>
        <authorList>
            <person name="Oliver C."/>
            <person name="Hernandez I."/>
            <person name="Caminal M."/>
            <person name="Lara J.M."/>
            <person name="Fernandez C."/>
        </authorList>
    </citation>
    <scope>NUCLEOTIDE SEQUENCE [LARGE SCALE GENOMIC DNA]</scope>
    <source>
        <strain evidence="2 3">B2017</strain>
    </source>
</reference>
<dbReference type="PANTHER" id="PTHR43283">
    <property type="entry name" value="BETA-LACTAMASE-RELATED"/>
    <property type="match status" value="1"/>
</dbReference>
<keyword evidence="2" id="KW-0378">Hydrolase</keyword>
<dbReference type="Gene3D" id="3.40.710.10">
    <property type="entry name" value="DD-peptidase/beta-lactamase superfamily"/>
    <property type="match status" value="1"/>
</dbReference>
<evidence type="ECO:0000313" key="2">
    <source>
        <dbReference type="EMBL" id="TRZ60988.1"/>
    </source>
</evidence>
<protein>
    <submittedName>
        <fullName evidence="2">Class C beta-lactamase-related serine hydrolase</fullName>
    </submittedName>
</protein>
<dbReference type="SUPFAM" id="SSF56601">
    <property type="entry name" value="beta-lactamase/transpeptidase-like"/>
    <property type="match status" value="1"/>
</dbReference>
<accession>A0ABY3D5S5</accession>
<dbReference type="Pfam" id="PF00144">
    <property type="entry name" value="Beta-lactamase"/>
    <property type="match status" value="1"/>
</dbReference>
<dbReference type="Proteomes" id="UP001165882">
    <property type="component" value="Unassembled WGS sequence"/>
</dbReference>
<dbReference type="InterPro" id="IPR001466">
    <property type="entry name" value="Beta-lactam-related"/>
</dbReference>